<evidence type="ECO:0000256" key="1">
    <source>
        <dbReference type="SAM" id="MobiDB-lite"/>
    </source>
</evidence>
<dbReference type="AlphaFoldDB" id="A0A4S4DY05"/>
<gene>
    <name evidence="2" type="ORF">TEA_014696</name>
</gene>
<comment type="caution">
    <text evidence="2">The sequence shown here is derived from an EMBL/GenBank/DDBJ whole genome shotgun (WGS) entry which is preliminary data.</text>
</comment>
<dbReference type="Proteomes" id="UP000306102">
    <property type="component" value="Unassembled WGS sequence"/>
</dbReference>
<accession>A0A4S4DY05</accession>
<keyword evidence="3" id="KW-1185">Reference proteome</keyword>
<sequence>MRRNLALRTDQGEAQHARRSLDVEARAFFRGVDMRDFLNAPNGLSKQSFPLNERLDADPSQSPLGGRTERMGQLQDAQKGAEVTSEATERELELEAQLVEARSIIQEQLMCCELHQIEAITISCMVYSNRHCVFVDSYIQLGMAIYQNKCAICATPALLGLYSCCMKLKGSSAVGDGAETRNLLWASIMSKHLAKSERPRRLSGHLSSERDSIISSPAELPYNFYDVFELSYIQSFLEVLAVGGCVLDRK</sequence>
<name>A0A4S4DY05_CAMSN</name>
<feature type="region of interest" description="Disordered" evidence="1">
    <location>
        <begin position="48"/>
        <end position="86"/>
    </location>
</feature>
<evidence type="ECO:0000313" key="3">
    <source>
        <dbReference type="Proteomes" id="UP000306102"/>
    </source>
</evidence>
<organism evidence="2 3">
    <name type="scientific">Camellia sinensis var. sinensis</name>
    <name type="common">China tea</name>
    <dbReference type="NCBI Taxonomy" id="542762"/>
    <lineage>
        <taxon>Eukaryota</taxon>
        <taxon>Viridiplantae</taxon>
        <taxon>Streptophyta</taxon>
        <taxon>Embryophyta</taxon>
        <taxon>Tracheophyta</taxon>
        <taxon>Spermatophyta</taxon>
        <taxon>Magnoliopsida</taxon>
        <taxon>eudicotyledons</taxon>
        <taxon>Gunneridae</taxon>
        <taxon>Pentapetalae</taxon>
        <taxon>asterids</taxon>
        <taxon>Ericales</taxon>
        <taxon>Theaceae</taxon>
        <taxon>Camellia</taxon>
    </lineage>
</organism>
<reference evidence="2 3" key="1">
    <citation type="journal article" date="2018" name="Proc. Natl. Acad. Sci. U.S.A.">
        <title>Draft genome sequence of Camellia sinensis var. sinensis provides insights into the evolution of the tea genome and tea quality.</title>
        <authorList>
            <person name="Wei C."/>
            <person name="Yang H."/>
            <person name="Wang S."/>
            <person name="Zhao J."/>
            <person name="Liu C."/>
            <person name="Gao L."/>
            <person name="Xia E."/>
            <person name="Lu Y."/>
            <person name="Tai Y."/>
            <person name="She G."/>
            <person name="Sun J."/>
            <person name="Cao H."/>
            <person name="Tong W."/>
            <person name="Gao Q."/>
            <person name="Li Y."/>
            <person name="Deng W."/>
            <person name="Jiang X."/>
            <person name="Wang W."/>
            <person name="Chen Q."/>
            <person name="Zhang S."/>
            <person name="Li H."/>
            <person name="Wu J."/>
            <person name="Wang P."/>
            <person name="Li P."/>
            <person name="Shi C."/>
            <person name="Zheng F."/>
            <person name="Jian J."/>
            <person name="Huang B."/>
            <person name="Shan D."/>
            <person name="Shi M."/>
            <person name="Fang C."/>
            <person name="Yue Y."/>
            <person name="Li F."/>
            <person name="Li D."/>
            <person name="Wei S."/>
            <person name="Han B."/>
            <person name="Jiang C."/>
            <person name="Yin Y."/>
            <person name="Xia T."/>
            <person name="Zhang Z."/>
            <person name="Bennetzen J.L."/>
            <person name="Zhao S."/>
            <person name="Wan X."/>
        </authorList>
    </citation>
    <scope>NUCLEOTIDE SEQUENCE [LARGE SCALE GENOMIC DNA]</scope>
    <source>
        <strain evidence="3">cv. Shuchazao</strain>
        <tissue evidence="2">Leaf</tissue>
    </source>
</reference>
<dbReference type="EMBL" id="SDRB02009926">
    <property type="protein sequence ID" value="THG07586.1"/>
    <property type="molecule type" value="Genomic_DNA"/>
</dbReference>
<dbReference type="PANTHER" id="PTHR47057">
    <property type="entry name" value="AFADIN/ALPHA-ACTININ-BINDING"/>
    <property type="match status" value="1"/>
</dbReference>
<proteinExistence type="predicted"/>
<dbReference type="PANTHER" id="PTHR47057:SF1">
    <property type="entry name" value="AFADIN_ALPHA-ACTININ-BINDING PROTEIN"/>
    <property type="match status" value="1"/>
</dbReference>
<evidence type="ECO:0000313" key="2">
    <source>
        <dbReference type="EMBL" id="THG07586.1"/>
    </source>
</evidence>
<protein>
    <submittedName>
        <fullName evidence="2">Uncharacterized protein</fullName>
    </submittedName>
</protein>